<dbReference type="Proteomes" id="UP001153076">
    <property type="component" value="Unassembled WGS sequence"/>
</dbReference>
<evidence type="ECO:0000313" key="3">
    <source>
        <dbReference type="Proteomes" id="UP001153076"/>
    </source>
</evidence>
<proteinExistence type="predicted"/>
<evidence type="ECO:0000313" key="2">
    <source>
        <dbReference type="EMBL" id="KAJ8442724.1"/>
    </source>
</evidence>
<feature type="compositionally biased region" description="Gly residues" evidence="1">
    <location>
        <begin position="37"/>
        <end position="48"/>
    </location>
</feature>
<evidence type="ECO:0000256" key="1">
    <source>
        <dbReference type="SAM" id="MobiDB-lite"/>
    </source>
</evidence>
<keyword evidence="3" id="KW-1185">Reference proteome</keyword>
<reference evidence="2" key="1">
    <citation type="submission" date="2022-04" db="EMBL/GenBank/DDBJ databases">
        <title>Carnegiea gigantea Genome sequencing and assembly v2.</title>
        <authorList>
            <person name="Copetti D."/>
            <person name="Sanderson M.J."/>
            <person name="Burquez A."/>
            <person name="Wojciechowski M.F."/>
        </authorList>
    </citation>
    <scope>NUCLEOTIDE SEQUENCE</scope>
    <source>
        <strain evidence="2">SGP5-SGP5p</strain>
        <tissue evidence="2">Aerial part</tissue>
    </source>
</reference>
<feature type="region of interest" description="Disordered" evidence="1">
    <location>
        <begin position="24"/>
        <end position="50"/>
    </location>
</feature>
<comment type="caution">
    <text evidence="2">The sequence shown here is derived from an EMBL/GenBank/DDBJ whole genome shotgun (WGS) entry which is preliminary data.</text>
</comment>
<name>A0A9Q1QI64_9CARY</name>
<feature type="compositionally biased region" description="Basic residues" evidence="1">
    <location>
        <begin position="26"/>
        <end position="36"/>
    </location>
</feature>
<dbReference type="AlphaFoldDB" id="A0A9Q1QI64"/>
<dbReference type="EMBL" id="JAKOGI010000135">
    <property type="protein sequence ID" value="KAJ8442724.1"/>
    <property type="molecule type" value="Genomic_DNA"/>
</dbReference>
<sequence>MAISQSHEEGSCFELIGYPDGWVARRSSRGRGRGGRGGRSTGGRGRGTGAAYTVQTALEEPRQTNADGGRATIPGISAEQLQKLLTLIETPKAGNEKLSGNLSSSALVSFNFVINTPVFSNSNPFVRLINFNYACMMHLINVAEDGAVFCKHHGVQTCDAIFILRQVKELILQSLKPQKSPAVQKDSSQIVLQESVFICLKVALDHLVLCSWALADSAIWKLSWSVATFPGYSLCALWWHYLLQCTNHYQQRHHFSISWMACTKLPGDINDGFSTIGSLDDQIRTGIETGAARPQAPTVTNYDVRYAVVYLKMLANIQAKDGADIGPGVIVSMPVASTQDLRKAPRSLCLAGISVNIPNLRHEPMTDLCNPVLAGHVRTFKISLNSYRFYKSVKTVKAENLKLEQGRREHWPPLPQIVTYALPLWEDVRQAHLLSAMEATYLGHEPS</sequence>
<gene>
    <name evidence="2" type="ORF">Cgig2_011644</name>
</gene>
<protein>
    <submittedName>
        <fullName evidence="2">Uncharacterized protein</fullName>
    </submittedName>
</protein>
<accession>A0A9Q1QI64</accession>
<organism evidence="2 3">
    <name type="scientific">Carnegiea gigantea</name>
    <dbReference type="NCBI Taxonomy" id="171969"/>
    <lineage>
        <taxon>Eukaryota</taxon>
        <taxon>Viridiplantae</taxon>
        <taxon>Streptophyta</taxon>
        <taxon>Embryophyta</taxon>
        <taxon>Tracheophyta</taxon>
        <taxon>Spermatophyta</taxon>
        <taxon>Magnoliopsida</taxon>
        <taxon>eudicotyledons</taxon>
        <taxon>Gunneridae</taxon>
        <taxon>Pentapetalae</taxon>
        <taxon>Caryophyllales</taxon>
        <taxon>Cactineae</taxon>
        <taxon>Cactaceae</taxon>
        <taxon>Cactoideae</taxon>
        <taxon>Echinocereeae</taxon>
        <taxon>Carnegiea</taxon>
    </lineage>
</organism>